<feature type="transmembrane region" description="Helical" evidence="9">
    <location>
        <begin position="142"/>
        <end position="163"/>
    </location>
</feature>
<dbReference type="InterPro" id="IPR052157">
    <property type="entry name" value="BCAA_transport_permease"/>
</dbReference>
<comment type="similarity">
    <text evidence="8">Belongs to the binding-protein-dependent transport system permease family. LivHM subfamily.</text>
</comment>
<feature type="transmembrane region" description="Helical" evidence="9">
    <location>
        <begin position="227"/>
        <end position="254"/>
    </location>
</feature>
<feature type="transmembrane region" description="Helical" evidence="9">
    <location>
        <begin position="43"/>
        <end position="60"/>
    </location>
</feature>
<dbReference type="InterPro" id="IPR001851">
    <property type="entry name" value="ABC_transp_permease"/>
</dbReference>
<evidence type="ECO:0000256" key="8">
    <source>
        <dbReference type="ARBA" id="ARBA00037998"/>
    </source>
</evidence>
<accession>A0A369T4L2</accession>
<dbReference type="GO" id="GO:0005886">
    <property type="term" value="C:plasma membrane"/>
    <property type="evidence" value="ECO:0007669"/>
    <property type="project" value="UniProtKB-SubCell"/>
</dbReference>
<proteinExistence type="inferred from homology"/>
<evidence type="ECO:0000256" key="5">
    <source>
        <dbReference type="ARBA" id="ARBA00022970"/>
    </source>
</evidence>
<dbReference type="Pfam" id="PF02653">
    <property type="entry name" value="BPD_transp_2"/>
    <property type="match status" value="1"/>
</dbReference>
<feature type="transmembrane region" description="Helical" evidence="9">
    <location>
        <begin position="6"/>
        <end position="31"/>
    </location>
</feature>
<feature type="transmembrane region" description="Helical" evidence="9">
    <location>
        <begin position="66"/>
        <end position="86"/>
    </location>
</feature>
<keyword evidence="11" id="KW-1185">Reference proteome</keyword>
<dbReference type="CDD" id="cd06582">
    <property type="entry name" value="TM_PBP1_LivH_like"/>
    <property type="match status" value="1"/>
</dbReference>
<dbReference type="GO" id="GO:0006865">
    <property type="term" value="P:amino acid transport"/>
    <property type="evidence" value="ECO:0007669"/>
    <property type="project" value="UniProtKB-KW"/>
</dbReference>
<name>A0A369T4L2_9PROT</name>
<evidence type="ECO:0000256" key="4">
    <source>
        <dbReference type="ARBA" id="ARBA00022692"/>
    </source>
</evidence>
<evidence type="ECO:0000256" key="2">
    <source>
        <dbReference type="ARBA" id="ARBA00022448"/>
    </source>
</evidence>
<evidence type="ECO:0000256" key="9">
    <source>
        <dbReference type="SAM" id="Phobius"/>
    </source>
</evidence>
<protein>
    <submittedName>
        <fullName evidence="10">Branched-chain amino acid ABC transporter permease</fullName>
    </submittedName>
</protein>
<comment type="subcellular location">
    <subcellularLocation>
        <location evidence="1">Cell membrane</location>
        <topology evidence="1">Multi-pass membrane protein</topology>
    </subcellularLocation>
</comment>
<dbReference type="GO" id="GO:0022857">
    <property type="term" value="F:transmembrane transporter activity"/>
    <property type="evidence" value="ECO:0007669"/>
    <property type="project" value="InterPro"/>
</dbReference>
<dbReference type="PANTHER" id="PTHR11795">
    <property type="entry name" value="BRANCHED-CHAIN AMINO ACID TRANSPORT SYSTEM PERMEASE PROTEIN LIVH"/>
    <property type="match status" value="1"/>
</dbReference>
<keyword evidence="5" id="KW-0029">Amino-acid transport</keyword>
<evidence type="ECO:0000256" key="6">
    <source>
        <dbReference type="ARBA" id="ARBA00022989"/>
    </source>
</evidence>
<gene>
    <name evidence="10" type="ORF">DRB17_19460</name>
</gene>
<dbReference type="AlphaFoldDB" id="A0A369T4L2"/>
<dbReference type="PANTHER" id="PTHR11795:SF452">
    <property type="entry name" value="ABC TRANSPORTER PERMEASE PROTEIN"/>
    <property type="match status" value="1"/>
</dbReference>
<dbReference type="EMBL" id="QPMH01000038">
    <property type="protein sequence ID" value="RDD60178.1"/>
    <property type="molecule type" value="Genomic_DNA"/>
</dbReference>
<reference evidence="10 11" key="1">
    <citation type="submission" date="2018-07" db="EMBL/GenBank/DDBJ databases">
        <title>Venubactetium sediminum gen. nov., sp. nov., isolated from a marine solar saltern.</title>
        <authorList>
            <person name="Wang S."/>
        </authorList>
    </citation>
    <scope>NUCLEOTIDE SEQUENCE [LARGE SCALE GENOMIC DNA]</scope>
    <source>
        <strain evidence="10 11">WD2A32</strain>
    </source>
</reference>
<feature type="transmembrane region" description="Helical" evidence="9">
    <location>
        <begin position="266"/>
        <end position="284"/>
    </location>
</feature>
<sequence length="295" mass="30974">MTVLDSVLQILVSGITLGGMYAVSAIGLALLWGVMGMLNMAHGSLIAIGAYASVFAVGYLGGTWYLGLPAAMIVGCLAGVLLYFATARWMVGSGQFEMNIIIATVGVAIVVKSLLIIGFTGYPQRQPFALEGGIYLGNVLVPYQTMLIVCVAIILMMALSWLLKATRMGRAIRATAQSQKAAALMGIPAERIYLQVMVIAGVLAAISGVLISSTANTSPSLGEVTMLKVFIICVVAGLGNIPGTILISFALAVLEAAIQYALSAKWAFPLLLGIAVMILIWRPYGLFGAARIRKV</sequence>
<evidence type="ECO:0000313" key="10">
    <source>
        <dbReference type="EMBL" id="RDD60178.1"/>
    </source>
</evidence>
<evidence type="ECO:0000256" key="7">
    <source>
        <dbReference type="ARBA" id="ARBA00023136"/>
    </source>
</evidence>
<feature type="transmembrane region" description="Helical" evidence="9">
    <location>
        <begin position="192"/>
        <end position="215"/>
    </location>
</feature>
<evidence type="ECO:0000313" key="11">
    <source>
        <dbReference type="Proteomes" id="UP000253941"/>
    </source>
</evidence>
<evidence type="ECO:0000256" key="3">
    <source>
        <dbReference type="ARBA" id="ARBA00022475"/>
    </source>
</evidence>
<comment type="caution">
    <text evidence="10">The sequence shown here is derived from an EMBL/GenBank/DDBJ whole genome shotgun (WGS) entry which is preliminary data.</text>
</comment>
<keyword evidence="7 9" id="KW-0472">Membrane</keyword>
<feature type="transmembrane region" description="Helical" evidence="9">
    <location>
        <begin position="98"/>
        <end position="122"/>
    </location>
</feature>
<evidence type="ECO:0000256" key="1">
    <source>
        <dbReference type="ARBA" id="ARBA00004651"/>
    </source>
</evidence>
<keyword evidence="4 9" id="KW-0812">Transmembrane</keyword>
<organism evidence="10 11">
    <name type="scientific">Ferruginivarius sediminum</name>
    <dbReference type="NCBI Taxonomy" id="2661937"/>
    <lineage>
        <taxon>Bacteria</taxon>
        <taxon>Pseudomonadati</taxon>
        <taxon>Pseudomonadota</taxon>
        <taxon>Alphaproteobacteria</taxon>
        <taxon>Rhodospirillales</taxon>
        <taxon>Rhodospirillaceae</taxon>
        <taxon>Ferruginivarius</taxon>
    </lineage>
</organism>
<keyword evidence="3" id="KW-1003">Cell membrane</keyword>
<keyword evidence="6 9" id="KW-1133">Transmembrane helix</keyword>
<dbReference type="Proteomes" id="UP000253941">
    <property type="component" value="Unassembled WGS sequence"/>
</dbReference>
<dbReference type="RefSeq" id="WP_114583895.1">
    <property type="nucleotide sequence ID" value="NZ_QPMH01000038.1"/>
</dbReference>
<keyword evidence="2" id="KW-0813">Transport</keyword>